<comment type="caution">
    <text evidence="1">The sequence shown here is derived from an EMBL/GenBank/DDBJ whole genome shotgun (WGS) entry which is preliminary data.</text>
</comment>
<organism evidence="1 2">
    <name type="scientific">Dovyalis caffra</name>
    <dbReference type="NCBI Taxonomy" id="77055"/>
    <lineage>
        <taxon>Eukaryota</taxon>
        <taxon>Viridiplantae</taxon>
        <taxon>Streptophyta</taxon>
        <taxon>Embryophyta</taxon>
        <taxon>Tracheophyta</taxon>
        <taxon>Spermatophyta</taxon>
        <taxon>Magnoliopsida</taxon>
        <taxon>eudicotyledons</taxon>
        <taxon>Gunneridae</taxon>
        <taxon>Pentapetalae</taxon>
        <taxon>rosids</taxon>
        <taxon>fabids</taxon>
        <taxon>Malpighiales</taxon>
        <taxon>Salicaceae</taxon>
        <taxon>Flacourtieae</taxon>
        <taxon>Dovyalis</taxon>
    </lineage>
</organism>
<keyword evidence="2" id="KW-1185">Reference proteome</keyword>
<protein>
    <submittedName>
        <fullName evidence="1">Uncharacterized protein</fullName>
    </submittedName>
</protein>
<evidence type="ECO:0000313" key="2">
    <source>
        <dbReference type="Proteomes" id="UP001314170"/>
    </source>
</evidence>
<reference evidence="1 2" key="1">
    <citation type="submission" date="2024-01" db="EMBL/GenBank/DDBJ databases">
        <authorList>
            <person name="Waweru B."/>
        </authorList>
    </citation>
    <scope>NUCLEOTIDE SEQUENCE [LARGE SCALE GENOMIC DNA]</scope>
</reference>
<gene>
    <name evidence="1" type="ORF">DCAF_LOCUS12602</name>
</gene>
<dbReference type="Proteomes" id="UP001314170">
    <property type="component" value="Unassembled WGS sequence"/>
</dbReference>
<sequence length="50" mass="5558">NSKCSMGSKIAIFTMITKPWEIWEGLGGSNNEDLCIFNSTKVPRAIRNKA</sequence>
<name>A0AAV1RPA0_9ROSI</name>
<feature type="non-terminal residue" evidence="1">
    <location>
        <position position="1"/>
    </location>
</feature>
<accession>A0AAV1RPA0</accession>
<evidence type="ECO:0000313" key="1">
    <source>
        <dbReference type="EMBL" id="CAK7337566.1"/>
    </source>
</evidence>
<dbReference type="EMBL" id="CAWUPB010001087">
    <property type="protein sequence ID" value="CAK7337566.1"/>
    <property type="molecule type" value="Genomic_DNA"/>
</dbReference>
<proteinExistence type="predicted"/>
<dbReference type="AlphaFoldDB" id="A0AAV1RPA0"/>